<gene>
    <name evidence="2" type="ORF">GA0061101_10656</name>
</gene>
<feature type="region of interest" description="Disordered" evidence="1">
    <location>
        <begin position="1"/>
        <end position="21"/>
    </location>
</feature>
<proteinExistence type="predicted"/>
<organism evidence="2 3">
    <name type="scientific">Rhizobium lusitanum</name>
    <dbReference type="NCBI Taxonomy" id="293958"/>
    <lineage>
        <taxon>Bacteria</taxon>
        <taxon>Pseudomonadati</taxon>
        <taxon>Pseudomonadota</taxon>
        <taxon>Alphaproteobacteria</taxon>
        <taxon>Hyphomicrobiales</taxon>
        <taxon>Rhizobiaceae</taxon>
        <taxon>Rhizobium/Agrobacterium group</taxon>
        <taxon>Rhizobium</taxon>
    </lineage>
</organism>
<evidence type="ECO:0000313" key="3">
    <source>
        <dbReference type="Proteomes" id="UP000199205"/>
    </source>
</evidence>
<evidence type="ECO:0000256" key="1">
    <source>
        <dbReference type="SAM" id="MobiDB-lite"/>
    </source>
</evidence>
<evidence type="ECO:0000313" key="2">
    <source>
        <dbReference type="EMBL" id="SCB30079.1"/>
    </source>
</evidence>
<dbReference type="OrthoDB" id="8116829at2"/>
<dbReference type="RefSeq" id="WP_037202606.1">
    <property type="nucleotide sequence ID" value="NZ_FMAF01000006.1"/>
</dbReference>
<name>A0A1C3VQU4_9HYPH</name>
<dbReference type="AlphaFoldDB" id="A0A1C3VQU4"/>
<accession>A0A1C3VQU4</accession>
<dbReference type="Proteomes" id="UP000199205">
    <property type="component" value="Unassembled WGS sequence"/>
</dbReference>
<dbReference type="EMBL" id="FMAF01000006">
    <property type="protein sequence ID" value="SCB30079.1"/>
    <property type="molecule type" value="Genomic_DNA"/>
</dbReference>
<evidence type="ECO:0008006" key="4">
    <source>
        <dbReference type="Google" id="ProtNLM"/>
    </source>
</evidence>
<sequence length="68" mass="7955">MTTITYRHTDRVQSPFPSGGSHMPFFSKIADRWQQWRSLRELESLSDDVRKDMGWPAANETNTPKAMR</sequence>
<reference evidence="2 3" key="1">
    <citation type="submission" date="2016-08" db="EMBL/GenBank/DDBJ databases">
        <authorList>
            <person name="Seilhamer J.J."/>
        </authorList>
    </citation>
    <scope>NUCLEOTIDE SEQUENCE [LARGE SCALE GENOMIC DNA]</scope>
    <source>
        <strain evidence="2 3">P1-7</strain>
    </source>
</reference>
<protein>
    <recommendedName>
        <fullName evidence="4">DUF1127 domain-containing protein</fullName>
    </recommendedName>
</protein>